<reference evidence="1 2" key="1">
    <citation type="journal article" date="2016" name="Nat. Commun.">
        <title>Thousands of microbial genomes shed light on interconnected biogeochemical processes in an aquifer system.</title>
        <authorList>
            <person name="Anantharaman K."/>
            <person name="Brown C.T."/>
            <person name="Hug L.A."/>
            <person name="Sharon I."/>
            <person name="Castelle C.J."/>
            <person name="Probst A.J."/>
            <person name="Thomas B.C."/>
            <person name="Singh A."/>
            <person name="Wilkins M.J."/>
            <person name="Karaoz U."/>
            <person name="Brodie E.L."/>
            <person name="Williams K.H."/>
            <person name="Hubbard S.S."/>
            <person name="Banfield J.F."/>
        </authorList>
    </citation>
    <scope>NUCLEOTIDE SEQUENCE [LARGE SCALE GENOMIC DNA]</scope>
</reference>
<proteinExistence type="predicted"/>
<evidence type="ECO:0008006" key="3">
    <source>
        <dbReference type="Google" id="ProtNLM"/>
    </source>
</evidence>
<protein>
    <recommendedName>
        <fullName evidence="3">Fibronectin type-III domain-containing protein</fullName>
    </recommendedName>
</protein>
<evidence type="ECO:0000313" key="2">
    <source>
        <dbReference type="Proteomes" id="UP000177152"/>
    </source>
</evidence>
<gene>
    <name evidence="1" type="ORF">A2633_02465</name>
</gene>
<dbReference type="AlphaFoldDB" id="A0A1G2K8Y4"/>
<sequence>MFASVEYKTSPFVSTNKEGAFFPSKSLSLNAPYTRVLSTRQDLCPTDLSANTLYYARLWIKDAGGNEKVTPQFTFKRRHLPRLSIRSQRTGMASSSPKSGAVWMMLERAVRLPSPMLGT</sequence>
<dbReference type="EMBL" id="MHQC01000002">
    <property type="protein sequence ID" value="OGZ95924.1"/>
    <property type="molecule type" value="Genomic_DNA"/>
</dbReference>
<accession>A0A1G2K8Y4</accession>
<comment type="caution">
    <text evidence="1">The sequence shown here is derived from an EMBL/GenBank/DDBJ whole genome shotgun (WGS) entry which is preliminary data.</text>
</comment>
<name>A0A1G2K8Y4_9BACT</name>
<evidence type="ECO:0000313" key="1">
    <source>
        <dbReference type="EMBL" id="OGZ95924.1"/>
    </source>
</evidence>
<organism evidence="1 2">
    <name type="scientific">Candidatus Sungbacteria bacterium RIFCSPHIGHO2_01_FULL_47_32</name>
    <dbReference type="NCBI Taxonomy" id="1802264"/>
    <lineage>
        <taxon>Bacteria</taxon>
        <taxon>Candidatus Sungiibacteriota</taxon>
    </lineage>
</organism>
<dbReference type="Proteomes" id="UP000177152">
    <property type="component" value="Unassembled WGS sequence"/>
</dbReference>